<feature type="domain" description="IPT/TIG" evidence="2">
    <location>
        <begin position="1451"/>
        <end position="1536"/>
    </location>
</feature>
<accession>A0A7S7SIE1</accession>
<feature type="chain" id="PRO_5032455692" evidence="1">
    <location>
        <begin position="24"/>
        <end position="2068"/>
    </location>
</feature>
<reference evidence="3 4" key="1">
    <citation type="submission" date="2020-10" db="EMBL/GenBank/DDBJ databases">
        <title>Complete genome sequence of Paludibaculum fermentans P105T, a facultatively anaerobic acidobacterium capable of dissimilatory Fe(III) reduction.</title>
        <authorList>
            <person name="Dedysh S.N."/>
            <person name="Beletsky A.V."/>
            <person name="Kulichevskaya I.S."/>
            <person name="Mardanov A.V."/>
            <person name="Ravin N.V."/>
        </authorList>
    </citation>
    <scope>NUCLEOTIDE SEQUENCE [LARGE SCALE GENOMIC DNA]</scope>
    <source>
        <strain evidence="3 4">P105</strain>
    </source>
</reference>
<dbReference type="KEGG" id="pfer:IRI77_29700"/>
<dbReference type="InterPro" id="IPR013783">
    <property type="entry name" value="Ig-like_fold"/>
</dbReference>
<feature type="signal peptide" evidence="1">
    <location>
        <begin position="1"/>
        <end position="23"/>
    </location>
</feature>
<keyword evidence="1" id="KW-0732">Signal</keyword>
<dbReference type="EMBL" id="CP063849">
    <property type="protein sequence ID" value="QOY86917.1"/>
    <property type="molecule type" value="Genomic_DNA"/>
</dbReference>
<evidence type="ECO:0000259" key="2">
    <source>
        <dbReference type="SMART" id="SM00429"/>
    </source>
</evidence>
<sequence length="2068" mass="206895">MLLRSFHLYPLAVLLCASATAIAAPPSVIGCAPCQVNAGGPGHTMTVLGNGFVPGSAIEWAGSPLTTTFLAATQLSAQVPASLLPLSGKFAITVRNPDGAVAASTTYAYVQPVLTAISPTAASAGMSGLTITATGIGFSNHSTLVFINHSGAMWNIDMTFTNSGKVSALIPMDSLVPAGGANINIADFTTGTFSNVLPFVITAGGPKISAIAPNAATVGGPAFTLAVTGTGFTSDALVYFSSIPLTTTFVSSTRLDAAVPASYLNFASVVPITVVTASGGSAAVSLTVTDPPPPTPAVAGVSPASVDAGTSGFALSVTGSGFVQGSKVLWSGSPLTTTFQSAGALTAQVPPQLAALSGRFNISVSNPAGTTSNSTAPVSVLPVLSSASPSSAAWNGAAFTLTATGAGLSSGLQLQIATPDSKTISVSTVASSSTSLTAQVPAAALAAPGTAYLTLINTGSNLQSRALAFPIVASGPSITFFSPSSAVAGGPAFTLSVTGSNFSTGSVLYWNSTPLSTAVQGLTQLTAQVPAQLIAGSGVVSLSVVAGGSTSNTASFTINGPLTISSASPAQVYAEAAEFRLTVNGTGFVPGATVQWAGTSLATTFVSSTQLTAIVPLQLQTVPGNYDLTVANPGGLLFARWSSISVYPSLQSIDPAAARIPIAGVGIVAYGGGFNNTSVIVFDSSSGRLNLPTTYYSTSKIAALIPGSALTRSETARVYVLDARTGYTSTAQSFTAQQVAPVITTLAPVSVSAGSPSFQLTVALDYMGANPVVKWNGTPLGLVEKYATAVTVLVPSSLVASPGTAQITVESDGLVSAGAAFTIGQGPTVLTASPTPIDAGGPTITIDVVGSGFVSGSKVYWVGQPLATVFRSATALSAVLPSNLTALTTAADITVGNPDGTMSGLPTPAISVQPVFSSLSPGSALPGSADIQLVVKGIGFRPTSRVDFFSRYAAHPLSTTYVDSTTLSALLPAELLSAAVSATVYVSDSFSRGVSRSLPFTVGAPSPVLSTLKPSSARAGDPGFELKVEGYELRPGTRVRWNGVPLTMLQAGPEWIASVPSSLIASQGSAAITLINDDGLVSNSMDFPITGSGTVVPAITSLSPNPISVGGAAAKLLVSGSGFVTGSVVYWNGTPLSTVFLSSAQLEATVPGSLLGSPASISITVANPGGTTSAATTLVLQAAAPVISSIAPSLFPAGSSSTTMIINGSGFVPGASVYWGAISLAVTGNAPAQLTVTVPSNLLATPGAVLIKVVCGTQASNLYAAVVYSVFSAPQLTSASPAQVDAGAPGFTLTATGANFQSGAKVHWAGTPLATTFVSSTQLTAVVPANLVATSGRSVVTVMNPDGEASLPFTQMYVQPVLSTVAPLSLPAGAGATLSITGRGFRPTAVVQLTASGREWPLQTSYLSATALSAEVRPEQIKDAGTAYVTITDSTDATFSRKLALTVTSTGPSVTTLLPNTATAGEPDFQLTVNGQNFDSGAVVRWETTSLPTVFVSARQLTASVASSLLASPGTVSVGVVNQSGAKSPSIVFQIVPRSPSILSLSPNSAEAGGPEFVLSVHGADFSQGAIMSWGDAPLATSFVNPSELAVTVPAGRVATPGMPFLVVANRNAQSAPISFPIKAAGPVIARLDPAETTAGGASFRLTVTGKGFQPDDAVRWNGTALPSEAVSSTQMTAMVPVESITSAGSSTVTIARATGEESLAVSFLVNPADPFIREVSPNSATQGAGATSLAIKGKGFLPGAVVAWNGQPLETEFVESGWVTAHVPAELVTSAGEASLAITNPAGTPGAPAAFLIHPPVPELLRLSPSSATSGGADLALVVHGAGFLKGSAIHWEGVTLETTFLDSTRLKAVVPASWILGGGMAGVAVSNPDGLTTDPSSFPVLEAKPTISAVSPGTLGAGVSGLVVTVDGSGYLPGTILTWEGAPLETSFIDPTRLTAQVPADLMANSGSARVTAVNPQGQTSAPWLLRILGLSVVGFDQQHLVAGGPDTMLKVFGNGFQPGATVYWNGSPLGTTFANNALTASVPARLIATEGIASIAVAIPGGLMSSAQTLSISAPDPVGHE</sequence>
<dbReference type="RefSeq" id="WP_194448586.1">
    <property type="nucleotide sequence ID" value="NZ_CP063849.1"/>
</dbReference>
<protein>
    <submittedName>
        <fullName evidence="3">IPT/TIG domain-containing protein</fullName>
    </submittedName>
</protein>
<dbReference type="PROSITE" id="PS51257">
    <property type="entry name" value="PROKAR_LIPOPROTEIN"/>
    <property type="match status" value="1"/>
</dbReference>
<gene>
    <name evidence="3" type="ORF">IRI77_29700</name>
</gene>
<evidence type="ECO:0000313" key="4">
    <source>
        <dbReference type="Proteomes" id="UP000593892"/>
    </source>
</evidence>
<feature type="domain" description="IPT/TIG" evidence="2">
    <location>
        <begin position="475"/>
        <end position="559"/>
    </location>
</feature>
<dbReference type="Pfam" id="PF01833">
    <property type="entry name" value="TIG"/>
    <property type="match status" value="12"/>
</dbReference>
<dbReference type="Proteomes" id="UP000593892">
    <property type="component" value="Chromosome"/>
</dbReference>
<feature type="domain" description="IPT/TIG" evidence="2">
    <location>
        <begin position="913"/>
        <end position="1003"/>
    </location>
</feature>
<dbReference type="Gene3D" id="2.60.40.10">
    <property type="entry name" value="Immunoglobulins"/>
    <property type="match status" value="16"/>
</dbReference>
<proteinExistence type="predicted"/>
<dbReference type="InterPro" id="IPR002909">
    <property type="entry name" value="IPT_dom"/>
</dbReference>
<dbReference type="SUPFAM" id="SSF81296">
    <property type="entry name" value="E set domains"/>
    <property type="match status" value="18"/>
</dbReference>
<keyword evidence="4" id="KW-1185">Reference proteome</keyword>
<evidence type="ECO:0000256" key="1">
    <source>
        <dbReference type="SAM" id="SignalP"/>
    </source>
</evidence>
<evidence type="ECO:0000313" key="3">
    <source>
        <dbReference type="EMBL" id="QOY86917.1"/>
    </source>
</evidence>
<dbReference type="InterPro" id="IPR014756">
    <property type="entry name" value="Ig_E-set"/>
</dbReference>
<name>A0A7S7SIE1_PALFE</name>
<dbReference type="SMART" id="SM00429">
    <property type="entry name" value="IPT"/>
    <property type="match status" value="3"/>
</dbReference>
<organism evidence="3 4">
    <name type="scientific">Paludibaculum fermentans</name>
    <dbReference type="NCBI Taxonomy" id="1473598"/>
    <lineage>
        <taxon>Bacteria</taxon>
        <taxon>Pseudomonadati</taxon>
        <taxon>Acidobacteriota</taxon>
        <taxon>Terriglobia</taxon>
        <taxon>Bryobacterales</taxon>
        <taxon>Bryobacteraceae</taxon>
        <taxon>Paludibaculum</taxon>
    </lineage>
</organism>